<organism evidence="2 3">
    <name type="scientific">Aquamicrobium terrae</name>
    <dbReference type="NCBI Taxonomy" id="1324945"/>
    <lineage>
        <taxon>Bacteria</taxon>
        <taxon>Pseudomonadati</taxon>
        <taxon>Pseudomonadota</taxon>
        <taxon>Alphaproteobacteria</taxon>
        <taxon>Hyphomicrobiales</taxon>
        <taxon>Phyllobacteriaceae</taxon>
        <taxon>Aquamicrobium</taxon>
    </lineage>
</organism>
<feature type="signal peptide" evidence="1">
    <location>
        <begin position="1"/>
        <end position="22"/>
    </location>
</feature>
<keyword evidence="3" id="KW-1185">Reference proteome</keyword>
<proteinExistence type="predicted"/>
<reference evidence="2 3" key="1">
    <citation type="submission" date="2024-06" db="EMBL/GenBank/DDBJ databases">
        <title>Genomic Encyclopedia of Type Strains, Phase IV (KMG-IV): sequencing the most valuable type-strain genomes for metagenomic binning, comparative biology and taxonomic classification.</title>
        <authorList>
            <person name="Goeker M."/>
        </authorList>
    </citation>
    <scope>NUCLEOTIDE SEQUENCE [LARGE SCALE GENOMIC DNA]</scope>
    <source>
        <strain evidence="2 3">DSM 27865</strain>
    </source>
</reference>
<dbReference type="Proteomes" id="UP001549076">
    <property type="component" value="Unassembled WGS sequence"/>
</dbReference>
<feature type="chain" id="PRO_5047458290" evidence="1">
    <location>
        <begin position="23"/>
        <end position="262"/>
    </location>
</feature>
<accession>A0ABV2N623</accession>
<dbReference type="RefSeq" id="WP_354198857.1">
    <property type="nucleotide sequence ID" value="NZ_JBEPML010000022.1"/>
</dbReference>
<comment type="caution">
    <text evidence="2">The sequence shown here is derived from an EMBL/GenBank/DDBJ whole genome shotgun (WGS) entry which is preliminary data.</text>
</comment>
<evidence type="ECO:0000256" key="1">
    <source>
        <dbReference type="SAM" id="SignalP"/>
    </source>
</evidence>
<evidence type="ECO:0000313" key="2">
    <source>
        <dbReference type="EMBL" id="MET3794261.1"/>
    </source>
</evidence>
<dbReference type="SUPFAM" id="SSF56925">
    <property type="entry name" value="OMPA-like"/>
    <property type="match status" value="1"/>
</dbReference>
<dbReference type="InterPro" id="IPR011250">
    <property type="entry name" value="OMP/PagP_B-barrel"/>
</dbReference>
<gene>
    <name evidence="2" type="ORF">ABID37_004501</name>
</gene>
<dbReference type="InterPro" id="IPR007433">
    <property type="entry name" value="DUF481"/>
</dbReference>
<dbReference type="EMBL" id="JBEPML010000022">
    <property type="protein sequence ID" value="MET3794261.1"/>
    <property type="molecule type" value="Genomic_DNA"/>
</dbReference>
<evidence type="ECO:0000313" key="3">
    <source>
        <dbReference type="Proteomes" id="UP001549076"/>
    </source>
</evidence>
<dbReference type="Pfam" id="PF04338">
    <property type="entry name" value="DUF481"/>
    <property type="match status" value="1"/>
</dbReference>
<name>A0ABV2N623_9HYPH</name>
<protein>
    <submittedName>
        <fullName evidence="2">Opacity protein-like surface antigen</fullName>
    </submittedName>
</protein>
<keyword evidence="1" id="KW-0732">Signal</keyword>
<sequence length="262" mass="28346">MHISKRLFPALALAFPAAPAHAADIVTPVTPETMQIEANGWTFAFSPYFWAAGLSGDVSQFGIPGTVHLSPDFGDILNNLDFAVMAIGEARYDRYSFFGDVIYTKLSIDSGTPRGILADSVDLTSQTFAGLFGAGYSVFQDGNSHLDVVGGVRVWDVRTEVSFDGGVLDGRVFSDGKTWVDAMVGLRARYDFNDNFYLTGWGMIGAGGAKVDWDVAAGLGYQFNETWSAVVGYRALGVDYDRDGFVFDAVQHGPIMGLVVRF</sequence>